<dbReference type="Gene3D" id="1.10.3060.10">
    <property type="entry name" value="Helical scaffold and wing domains of SecA"/>
    <property type="match status" value="1"/>
</dbReference>
<dbReference type="RefSeq" id="WP_322608629.1">
    <property type="nucleotide sequence ID" value="NZ_JARVCO010000010.1"/>
</dbReference>
<keyword evidence="11 15" id="KW-0653">Protein transport</keyword>
<dbReference type="Pfam" id="PF02810">
    <property type="entry name" value="SEC-C"/>
    <property type="match status" value="1"/>
</dbReference>
<dbReference type="InterPro" id="IPR014001">
    <property type="entry name" value="Helicase_ATP-bd"/>
</dbReference>
<feature type="compositionally biased region" description="Pro residues" evidence="18">
    <location>
        <begin position="974"/>
        <end position="1001"/>
    </location>
</feature>
<evidence type="ECO:0000259" key="19">
    <source>
        <dbReference type="PROSITE" id="PS51192"/>
    </source>
</evidence>
<reference evidence="22 23" key="1">
    <citation type="journal article" date="2024" name="Appl. Environ. Microbiol.">
        <title>Pontiella agarivorans sp. nov., a novel marine anaerobic bacterium capable of degrading macroalgal polysaccharides and fixing nitrogen.</title>
        <authorList>
            <person name="Liu N."/>
            <person name="Kivenson V."/>
            <person name="Peng X."/>
            <person name="Cui Z."/>
            <person name="Lankiewicz T.S."/>
            <person name="Gosselin K.M."/>
            <person name="English C.J."/>
            <person name="Blair E.M."/>
            <person name="O'Malley M.A."/>
            <person name="Valentine D.L."/>
        </authorList>
    </citation>
    <scope>NUCLEOTIDE SEQUENCE [LARGE SCALE GENOMIC DNA]</scope>
    <source>
        <strain evidence="22 23">NLcol2</strain>
    </source>
</reference>
<dbReference type="InterPro" id="IPR000185">
    <property type="entry name" value="SecA"/>
</dbReference>
<feature type="coiled-coil region" evidence="17">
    <location>
        <begin position="260"/>
        <end position="287"/>
    </location>
</feature>
<dbReference type="PRINTS" id="PR00906">
    <property type="entry name" value="SECA"/>
</dbReference>
<dbReference type="SUPFAM" id="SSF81767">
    <property type="entry name" value="Pre-protein crosslinking domain of SecA"/>
    <property type="match status" value="1"/>
</dbReference>
<dbReference type="EMBL" id="JARVCO010000010">
    <property type="protein sequence ID" value="MDZ8118836.1"/>
    <property type="molecule type" value="Genomic_DNA"/>
</dbReference>
<evidence type="ECO:0000256" key="15">
    <source>
        <dbReference type="HAMAP-Rule" id="MF_01382"/>
    </source>
</evidence>
<evidence type="ECO:0000256" key="3">
    <source>
        <dbReference type="ARBA" id="ARBA00007650"/>
    </source>
</evidence>
<organism evidence="22 23">
    <name type="scientific">Pontiella agarivorans</name>
    <dbReference type="NCBI Taxonomy" id="3038953"/>
    <lineage>
        <taxon>Bacteria</taxon>
        <taxon>Pseudomonadati</taxon>
        <taxon>Kiritimatiellota</taxon>
        <taxon>Kiritimatiellia</taxon>
        <taxon>Kiritimatiellales</taxon>
        <taxon>Pontiellaceae</taxon>
        <taxon>Pontiella</taxon>
    </lineage>
</organism>
<evidence type="ECO:0000256" key="6">
    <source>
        <dbReference type="ARBA" id="ARBA00022490"/>
    </source>
</evidence>
<keyword evidence="23" id="KW-1185">Reference proteome</keyword>
<evidence type="ECO:0000256" key="2">
    <source>
        <dbReference type="ARBA" id="ARBA00004170"/>
    </source>
</evidence>
<dbReference type="Gene3D" id="3.10.450.50">
    <property type="match status" value="1"/>
</dbReference>
<evidence type="ECO:0000256" key="14">
    <source>
        <dbReference type="ARBA" id="ARBA00023136"/>
    </source>
</evidence>
<feature type="compositionally biased region" description="Low complexity" evidence="18">
    <location>
        <begin position="1017"/>
        <end position="1034"/>
    </location>
</feature>
<evidence type="ECO:0000256" key="11">
    <source>
        <dbReference type="ARBA" id="ARBA00022927"/>
    </source>
</evidence>
<feature type="region of interest" description="Disordered" evidence="18">
    <location>
        <begin position="950"/>
        <end position="1034"/>
    </location>
</feature>
<evidence type="ECO:0000259" key="21">
    <source>
        <dbReference type="PROSITE" id="PS51196"/>
    </source>
</evidence>
<dbReference type="SMART" id="SM00957">
    <property type="entry name" value="SecA_DEAD"/>
    <property type="match status" value="1"/>
</dbReference>
<dbReference type="Gene3D" id="3.40.50.300">
    <property type="entry name" value="P-loop containing nucleotide triphosphate hydrolases"/>
    <property type="match status" value="3"/>
</dbReference>
<dbReference type="CDD" id="cd17928">
    <property type="entry name" value="DEXDc_SecA"/>
    <property type="match status" value="1"/>
</dbReference>
<dbReference type="NCBIfam" id="NF009538">
    <property type="entry name" value="PRK12904.1"/>
    <property type="match status" value="1"/>
</dbReference>
<dbReference type="Proteomes" id="UP001290861">
    <property type="component" value="Unassembled WGS sequence"/>
</dbReference>
<dbReference type="Pfam" id="PF07516">
    <property type="entry name" value="SecA_SW"/>
    <property type="match status" value="1"/>
</dbReference>
<evidence type="ECO:0000256" key="12">
    <source>
        <dbReference type="ARBA" id="ARBA00022967"/>
    </source>
</evidence>
<gene>
    <name evidence="15 22" type="primary">secA</name>
    <name evidence="22" type="ORF">P9H32_09365</name>
</gene>
<sequence>MNWILKKILGSKNERDLKKMRPLVEKINAYDEEFKALSDEQLQAKTQEFKDRLKNGETLEDIELEAFAVVKNASRRLCGTTVEVIGHPIEWNMVHFDVQLIGGLAIHKGMIAEMATGEGKTLVATLPVYLNALSGKGAHVVTTSDYHSQRDSEWMGHLYKWLGLTVGCLKNMMPPPQRREQYLCDITYGTNSEFGFDYLRDNMAYSSEDMVQQKGHNFAIVDEIDSILIDEARTPLIISGPAPYSSTQYEELQPAASRLVRRQRDLCTKLLKEAKELLEQNEDYEAGLKLYQVHQGMPKNKQLMHLVEEVKYRKLLEKIQMEMLKKENEKQARELRQELYFTIDEKGHDADLTEIGCAELNPDDPDMYVLPDMVSMMAELDGETTLSPEEIMEKRRSIQEDYALRNERVHAVDQLIRAYSVYEKDVDYVVQDGQVHIVDEHTGRLMVGRRWSDGLHQAVEAKEGVTIERETQTLATITIQNYFRMYDKLSGMTGTAETEADEFHQIYGLDVMVIPTNRPVRRVDLNDQVYKTQREKFRAVIEEIKAAHARKQPVLVGTVAVETSEVLSRMLRRENIVHNVLNAKNHAREAEIVANAGQPGAVTIATNMAGRGTDIKLGEGVIYLDKKDLLSKEFSLESKVDGKPLAKLLEEKPCGLYVIASERHESRRIDRQLRGRSARQGDPGVTRFFVSLEDNLMRLFGSDRISSIMEKLGIEEGEVLEHPWLNKSIETAQRRVEQQNFMMRKRTLEYDDVMNAQRTEIYDFRSEALTSENPRELIYHAVEQAILTHAADAAVTKKKEDCAPFIAWVNTTFPLGMRTDNLPDEITEESLTDAVLSAVKKAYDLKARHEDTESLVRLERHMIIQSIDEHWQEYLRNMDSLRESIGLQAYGQRDPLIEYKREAYHLFMDLMDRIYEEISTAIFRSATSVEAIEEFFKSMSNMRVQHNPQASALAAATAQAQAAGAAQQQGPRPQQRPPQPMGAPPPGMDLPPGMDAPPQPKPVKQAVAGKQVGRNDPCPCGSGKKYKKCCGSTD</sequence>
<dbReference type="InterPro" id="IPR014018">
    <property type="entry name" value="SecA_motor_DEAD"/>
</dbReference>
<dbReference type="SUPFAM" id="SSF81886">
    <property type="entry name" value="Helical scaffold and wing domains of SecA"/>
    <property type="match status" value="1"/>
</dbReference>
<evidence type="ECO:0000313" key="22">
    <source>
        <dbReference type="EMBL" id="MDZ8118836.1"/>
    </source>
</evidence>
<dbReference type="PANTHER" id="PTHR30612:SF0">
    <property type="entry name" value="CHLOROPLAST PROTEIN-TRANSPORTING ATPASE"/>
    <property type="match status" value="1"/>
</dbReference>
<dbReference type="Pfam" id="PF01043">
    <property type="entry name" value="SecA_PP_bind"/>
    <property type="match status" value="1"/>
</dbReference>
<comment type="function">
    <text evidence="15">Part of the Sec protein translocase complex. Interacts with the SecYEG preprotein conducting channel. Has a central role in coupling the hydrolysis of ATP to the transfer of proteins into and across the cell membrane, serving as an ATP-driven molecular motor driving the stepwise translocation of polypeptide chains across the membrane.</text>
</comment>
<evidence type="ECO:0000256" key="8">
    <source>
        <dbReference type="ARBA" id="ARBA00022741"/>
    </source>
</evidence>
<dbReference type="Pfam" id="PF07517">
    <property type="entry name" value="SecA_DEAD"/>
    <property type="match status" value="1"/>
</dbReference>
<feature type="domain" description="SecA family profile" evidence="21">
    <location>
        <begin position="2"/>
        <end position="721"/>
    </location>
</feature>
<dbReference type="InterPro" id="IPR001650">
    <property type="entry name" value="Helicase_C-like"/>
</dbReference>
<dbReference type="InterPro" id="IPR027417">
    <property type="entry name" value="P-loop_NTPase"/>
</dbReference>
<evidence type="ECO:0000256" key="5">
    <source>
        <dbReference type="ARBA" id="ARBA00022475"/>
    </source>
</evidence>
<evidence type="ECO:0000256" key="18">
    <source>
        <dbReference type="SAM" id="MobiDB-lite"/>
    </source>
</evidence>
<dbReference type="InterPro" id="IPR020937">
    <property type="entry name" value="SecA_CS"/>
</dbReference>
<feature type="binding site" evidence="15">
    <location>
        <position position="614"/>
    </location>
    <ligand>
        <name>ATP</name>
        <dbReference type="ChEBI" id="CHEBI:30616"/>
    </ligand>
</feature>
<dbReference type="CDD" id="cd18803">
    <property type="entry name" value="SF2_C_secA"/>
    <property type="match status" value="1"/>
</dbReference>
<evidence type="ECO:0000256" key="17">
    <source>
        <dbReference type="SAM" id="Coils"/>
    </source>
</evidence>
<keyword evidence="8 15" id="KW-0547">Nucleotide-binding</keyword>
<evidence type="ECO:0000256" key="7">
    <source>
        <dbReference type="ARBA" id="ARBA00022723"/>
    </source>
</evidence>
<dbReference type="SUPFAM" id="SSF52540">
    <property type="entry name" value="P-loop containing nucleoside triphosphate hydrolases"/>
    <property type="match status" value="2"/>
</dbReference>
<comment type="subcellular location">
    <subcellularLocation>
        <location evidence="15">Cell membrane</location>
        <topology evidence="15">Peripheral membrane protein</topology>
        <orientation evidence="15">Cytoplasmic side</orientation>
    </subcellularLocation>
    <subcellularLocation>
        <location evidence="15">Cytoplasm</location>
    </subcellularLocation>
    <subcellularLocation>
        <location evidence="2">Membrane</location>
        <topology evidence="2">Peripheral membrane protein</topology>
    </subcellularLocation>
    <text evidence="15">Distribution is 50-50.</text>
</comment>
<dbReference type="InterPro" id="IPR036266">
    <property type="entry name" value="SecA_Wing/Scaffold_sf"/>
</dbReference>
<feature type="binding site" evidence="15">
    <location>
        <position position="99"/>
    </location>
    <ligand>
        <name>ATP</name>
        <dbReference type="ChEBI" id="CHEBI:30616"/>
    </ligand>
</feature>
<accession>A0ABU5MX97</accession>
<evidence type="ECO:0000256" key="13">
    <source>
        <dbReference type="ARBA" id="ARBA00023010"/>
    </source>
</evidence>
<dbReference type="InterPro" id="IPR004027">
    <property type="entry name" value="SEC_C_motif"/>
</dbReference>
<comment type="cofactor">
    <cofactor evidence="1">
        <name>Zn(2+)</name>
        <dbReference type="ChEBI" id="CHEBI:29105"/>
    </cofactor>
</comment>
<evidence type="ECO:0000256" key="4">
    <source>
        <dbReference type="ARBA" id="ARBA00022448"/>
    </source>
</evidence>
<evidence type="ECO:0000256" key="16">
    <source>
        <dbReference type="RuleBase" id="RU003874"/>
    </source>
</evidence>
<evidence type="ECO:0000256" key="10">
    <source>
        <dbReference type="ARBA" id="ARBA00022840"/>
    </source>
</evidence>
<feature type="domain" description="Helicase C-terminal" evidence="20">
    <location>
        <begin position="524"/>
        <end position="737"/>
    </location>
</feature>
<dbReference type="PROSITE" id="PS51194">
    <property type="entry name" value="HELICASE_CTER"/>
    <property type="match status" value="1"/>
</dbReference>
<keyword evidence="17" id="KW-0175">Coiled coil</keyword>
<dbReference type="Pfam" id="PF21090">
    <property type="entry name" value="P-loop_SecA"/>
    <property type="match status" value="1"/>
</dbReference>
<name>A0ABU5MX97_9BACT</name>
<feature type="compositionally biased region" description="Low complexity" evidence="18">
    <location>
        <begin position="950"/>
        <end position="973"/>
    </location>
</feature>
<dbReference type="InterPro" id="IPR044722">
    <property type="entry name" value="SecA_SF2_C"/>
</dbReference>
<feature type="domain" description="Helicase ATP-binding" evidence="19">
    <location>
        <begin position="101"/>
        <end position="260"/>
    </location>
</feature>
<proteinExistence type="inferred from homology"/>
<comment type="subunit">
    <text evidence="15">Monomer and homodimer. Part of the essential Sec protein translocation apparatus which comprises SecA, SecYEG and auxiliary proteins SecDF. Other proteins may also be involved.</text>
</comment>
<comment type="similarity">
    <text evidence="3 15 16">Belongs to the SecA family.</text>
</comment>
<dbReference type="SMART" id="SM00958">
    <property type="entry name" value="SecA_PP_bind"/>
    <property type="match status" value="1"/>
</dbReference>
<dbReference type="PROSITE" id="PS01312">
    <property type="entry name" value="SECA"/>
    <property type="match status" value="1"/>
</dbReference>
<keyword evidence="5 15" id="KW-1003">Cell membrane</keyword>
<dbReference type="InterPro" id="IPR011116">
    <property type="entry name" value="SecA_Wing/Scaffold"/>
</dbReference>
<dbReference type="InterPro" id="IPR011115">
    <property type="entry name" value="SecA_DEAD"/>
</dbReference>
<dbReference type="PROSITE" id="PS51192">
    <property type="entry name" value="HELICASE_ATP_BIND_1"/>
    <property type="match status" value="1"/>
</dbReference>
<dbReference type="HAMAP" id="MF_01382">
    <property type="entry name" value="SecA"/>
    <property type="match status" value="1"/>
</dbReference>
<keyword evidence="4 15" id="KW-0813">Transport</keyword>
<keyword evidence="12 15" id="KW-1278">Translocase</keyword>
<keyword evidence="10 15" id="KW-0067">ATP-binding</keyword>
<dbReference type="NCBIfam" id="TIGR00963">
    <property type="entry name" value="secA"/>
    <property type="match status" value="1"/>
</dbReference>
<comment type="catalytic activity">
    <reaction evidence="15">
        <text>ATP + H2O + cellular proteinSide 1 = ADP + phosphate + cellular proteinSide 2.</text>
        <dbReference type="EC" id="7.4.2.8"/>
    </reaction>
</comment>
<evidence type="ECO:0000259" key="20">
    <source>
        <dbReference type="PROSITE" id="PS51194"/>
    </source>
</evidence>
<dbReference type="PROSITE" id="PS51196">
    <property type="entry name" value="SECA_MOTOR_DEAD"/>
    <property type="match status" value="1"/>
</dbReference>
<keyword evidence="14 15" id="KW-0472">Membrane</keyword>
<dbReference type="PANTHER" id="PTHR30612">
    <property type="entry name" value="SECA INNER MEMBRANE COMPONENT OF SEC PROTEIN SECRETION SYSTEM"/>
    <property type="match status" value="1"/>
</dbReference>
<evidence type="ECO:0000313" key="23">
    <source>
        <dbReference type="Proteomes" id="UP001290861"/>
    </source>
</evidence>
<keyword evidence="6 15" id="KW-0963">Cytoplasm</keyword>
<dbReference type="InterPro" id="IPR036670">
    <property type="entry name" value="SecA_X-link_sf"/>
</dbReference>
<keyword evidence="13 15" id="KW-0811">Translocation</keyword>
<dbReference type="Gene3D" id="3.90.1440.10">
    <property type="entry name" value="SecA, preprotein cross-linking domain"/>
    <property type="match status" value="1"/>
</dbReference>
<evidence type="ECO:0000256" key="9">
    <source>
        <dbReference type="ARBA" id="ARBA00022833"/>
    </source>
</evidence>
<feature type="binding site" evidence="15">
    <location>
        <begin position="117"/>
        <end position="121"/>
    </location>
    <ligand>
        <name>ATP</name>
        <dbReference type="ChEBI" id="CHEBI:30616"/>
    </ligand>
</feature>
<dbReference type="InterPro" id="IPR011130">
    <property type="entry name" value="SecA_preprotein_X-link_dom"/>
</dbReference>
<protein>
    <recommendedName>
        <fullName evidence="15 16">Protein translocase subunit SecA</fullName>
        <ecNumber evidence="15">7.4.2.8</ecNumber>
    </recommendedName>
</protein>
<comment type="caution">
    <text evidence="22">The sequence shown here is derived from an EMBL/GenBank/DDBJ whole genome shotgun (WGS) entry which is preliminary data.</text>
</comment>
<keyword evidence="7" id="KW-0479">Metal-binding</keyword>
<evidence type="ECO:0000256" key="1">
    <source>
        <dbReference type="ARBA" id="ARBA00001947"/>
    </source>
</evidence>
<dbReference type="EC" id="7.4.2.8" evidence="15"/>
<keyword evidence="9" id="KW-0862">Zinc</keyword>